<organism evidence="3 4">
    <name type="scientific">Francisella philomiragia</name>
    <dbReference type="NCBI Taxonomy" id="28110"/>
    <lineage>
        <taxon>Bacteria</taxon>
        <taxon>Pseudomonadati</taxon>
        <taxon>Pseudomonadota</taxon>
        <taxon>Gammaproteobacteria</taxon>
        <taxon>Thiotrichales</taxon>
        <taxon>Francisellaceae</taxon>
        <taxon>Francisella</taxon>
    </lineage>
</organism>
<dbReference type="OrthoDB" id="41906at2"/>
<dbReference type="RefSeq" id="WP_044526860.1">
    <property type="nucleotide sequence ID" value="NZ_CP009440.1"/>
</dbReference>
<dbReference type="Proteomes" id="UP000031830">
    <property type="component" value="Chromosome"/>
</dbReference>
<dbReference type="PANTHER" id="PTHR30501:SF2">
    <property type="entry name" value="UPF0597 PROTEIN YHAM"/>
    <property type="match status" value="1"/>
</dbReference>
<evidence type="ECO:0000256" key="1">
    <source>
        <dbReference type="HAMAP-Rule" id="MF_01845"/>
    </source>
</evidence>
<proteinExistence type="inferred from homology"/>
<reference evidence="3 4" key="1">
    <citation type="journal article" date="2015" name="Genome Announc.">
        <title>Genome sequencing of 18 francisella strains to aid in assay development and testing.</title>
        <authorList>
            <person name="Johnson S.L."/>
            <person name="Daligault H.E."/>
            <person name="Davenport K.W."/>
            <person name="Coyne S.R."/>
            <person name="Frey K.G."/>
            <person name="Koroleva G.I."/>
            <person name="Broomall S.M."/>
            <person name="Bishop-Lilly K.A."/>
            <person name="Bruce D.C."/>
            <person name="Chertkov O."/>
            <person name="Freitas T."/>
            <person name="Jaissle J."/>
            <person name="Ladner J.T."/>
            <person name="Rosenzweig C.N."/>
            <person name="Gibbons H.S."/>
            <person name="Palacios G.F."/>
            <person name="Redden C.L."/>
            <person name="Xu Y."/>
            <person name="Minogue T.D."/>
            <person name="Chain P.S."/>
        </authorList>
    </citation>
    <scope>NUCLEOTIDE SEQUENCE [LARGE SCALE GENOMIC DNA]</scope>
    <source>
        <strain evidence="3 4">GA01-2794</strain>
    </source>
</reference>
<dbReference type="InterPro" id="IPR021144">
    <property type="entry name" value="UPF0597"/>
</dbReference>
<protein>
    <recommendedName>
        <fullName evidence="1">UPF0597 protein LA55_1819</fullName>
    </recommendedName>
</protein>
<dbReference type="KEGG" id="fpz:LA55_1819"/>
<sequence>MSREQQLIDLLYKEVVPAEGCTEPVALAYCAAKTRDVLGHIPDRIDVFASGNMIKNVKSVTVPNSGGMIGIEASVAMGTIAGNAAKELMVISGVTKAELPKVQEYLQKDCIKVFNASKPIKLYIRIEAYYKQDKVIVEFKYTHTNITLIKKNDEIIYEVDDTDNKSNLVDEIISKFSIKEIYKIASQLDTSKISDMLGKIIKDKSNISNEGLVHQYGIQTGRNIRSGIDNGFYGDDIRNRAAAAASAGSDARMGGSALPVMTAAGSGNIGLTLSLPLIEFAKSKGKSQEELYRALFFAIVSTVYIKSSIGRLSALCGPTCASAGIAGGLAMMLDLSEEKVEKSIINALAGIIGIMCDGANSSCSIKIANSVYAAFDAVNAAMLGNTVTPHDGIVGDDVEDTIKNIAILATGKGMNETDDAILGVMTGKLADICK</sequence>
<accession>A0A0B6D979</accession>
<dbReference type="AlphaFoldDB" id="A0A0B6D979"/>
<dbReference type="GO" id="GO:0080146">
    <property type="term" value="F:L-cysteine desulfhydrase activity"/>
    <property type="evidence" value="ECO:0007669"/>
    <property type="project" value="TreeGrafter"/>
</dbReference>
<feature type="domain" description="Serine dehydratase-like alpha subunit" evidence="2">
    <location>
        <begin position="169"/>
        <end position="422"/>
    </location>
</feature>
<dbReference type="InterPro" id="IPR005130">
    <property type="entry name" value="Ser_deHydtase-like_asu"/>
</dbReference>
<evidence type="ECO:0000313" key="3">
    <source>
        <dbReference type="EMBL" id="AJI54213.1"/>
    </source>
</evidence>
<name>A0A0B6D979_9GAMM</name>
<dbReference type="HAMAP" id="MF_01845">
    <property type="entry name" value="UPF0597"/>
    <property type="match status" value="1"/>
</dbReference>
<dbReference type="PANTHER" id="PTHR30501">
    <property type="entry name" value="UPF0597 PROTEIN YHAM"/>
    <property type="match status" value="1"/>
</dbReference>
<dbReference type="GO" id="GO:0019450">
    <property type="term" value="P:L-cysteine catabolic process to pyruvate"/>
    <property type="evidence" value="ECO:0007669"/>
    <property type="project" value="TreeGrafter"/>
</dbReference>
<dbReference type="EMBL" id="CP009440">
    <property type="protein sequence ID" value="AJI54213.1"/>
    <property type="molecule type" value="Genomic_DNA"/>
</dbReference>
<gene>
    <name evidence="3" type="ORF">LA55_1819</name>
</gene>
<evidence type="ECO:0000313" key="4">
    <source>
        <dbReference type="Proteomes" id="UP000031830"/>
    </source>
</evidence>
<dbReference type="Pfam" id="PF03313">
    <property type="entry name" value="SDH_alpha"/>
    <property type="match status" value="1"/>
</dbReference>
<comment type="similarity">
    <text evidence="1">Belongs to the UPF0597 family.</text>
</comment>
<evidence type="ECO:0000259" key="2">
    <source>
        <dbReference type="Pfam" id="PF03313"/>
    </source>
</evidence>
<dbReference type="STRING" id="28110.KU46_252"/>
<dbReference type="PIRSF" id="PIRSF006054">
    <property type="entry name" value="UCP006054"/>
    <property type="match status" value="1"/>
</dbReference>